<organism evidence="2 3">
    <name type="scientific">Amycolatopsis minnesotensis</name>
    <dbReference type="NCBI Taxonomy" id="337894"/>
    <lineage>
        <taxon>Bacteria</taxon>
        <taxon>Bacillati</taxon>
        <taxon>Actinomycetota</taxon>
        <taxon>Actinomycetes</taxon>
        <taxon>Pseudonocardiales</taxon>
        <taxon>Pseudonocardiaceae</taxon>
        <taxon>Amycolatopsis</taxon>
    </lineage>
</organism>
<accession>A0ABN2QLK9</accession>
<name>A0ABN2QLK9_9PSEU</name>
<dbReference type="Gene3D" id="1.10.630.10">
    <property type="entry name" value="Cytochrome P450"/>
    <property type="match status" value="1"/>
</dbReference>
<evidence type="ECO:0000313" key="3">
    <source>
        <dbReference type="Proteomes" id="UP001501116"/>
    </source>
</evidence>
<gene>
    <name evidence="2" type="ORF">GCM10009754_24660</name>
</gene>
<reference evidence="2 3" key="1">
    <citation type="journal article" date="2019" name="Int. J. Syst. Evol. Microbiol.">
        <title>The Global Catalogue of Microorganisms (GCM) 10K type strain sequencing project: providing services to taxonomists for standard genome sequencing and annotation.</title>
        <authorList>
            <consortium name="The Broad Institute Genomics Platform"/>
            <consortium name="The Broad Institute Genome Sequencing Center for Infectious Disease"/>
            <person name="Wu L."/>
            <person name="Ma J."/>
        </authorList>
    </citation>
    <scope>NUCLEOTIDE SEQUENCE [LARGE SCALE GENOMIC DNA]</scope>
    <source>
        <strain evidence="2 3">JCM 14545</strain>
    </source>
</reference>
<dbReference type="SUPFAM" id="SSF48264">
    <property type="entry name" value="Cytochrome P450"/>
    <property type="match status" value="1"/>
</dbReference>
<comment type="similarity">
    <text evidence="1">Belongs to the cytochrome P450 family.</text>
</comment>
<evidence type="ECO:0000313" key="2">
    <source>
        <dbReference type="EMBL" id="GAA1954299.1"/>
    </source>
</evidence>
<dbReference type="EMBL" id="BAAANN010000008">
    <property type="protein sequence ID" value="GAA1954299.1"/>
    <property type="molecule type" value="Genomic_DNA"/>
</dbReference>
<dbReference type="Proteomes" id="UP001501116">
    <property type="component" value="Unassembled WGS sequence"/>
</dbReference>
<evidence type="ECO:0000256" key="1">
    <source>
        <dbReference type="ARBA" id="ARBA00010617"/>
    </source>
</evidence>
<sequence>MAVGVLPRFDPSDPAVFDDPYPAYARLRAEGPLARGLGGQWVLAGHAEISAVSRDRRMTKLLPPGYYESLMGIGEASAFLIRMQELFHNRPVTRLLGRAFTGRFTPRLTEYALTAARGLLAPAVRDGRFDAVRDVGVPLPVSVVCELFGIPEADRELFRTSVAAMVAAFNDSVLTTDPEVLAARRAAADTGVTALRTCLAPLVERARARPASDVLSVLAAHNDDGVALADDVVIDSVIMSCYAGFETAMAMITTGLAVLAGKPGEWAKLRARPELVPTAVEEFVRYDAPIQIGVRRVLETVEIGGRSIRPGRLLVLLLGSANHDERVFARPAGLDVTRSPNPHVGYGGGAYACLGAALARLEGAVVLRAMLEAFTGIASDGPPVRLPRFNFRTYASVPLAVTAERPRNVTR</sequence>
<dbReference type="InterPro" id="IPR036396">
    <property type="entry name" value="Cyt_P450_sf"/>
</dbReference>
<protein>
    <submittedName>
        <fullName evidence="2">Cytochrome P450</fullName>
    </submittedName>
</protein>
<comment type="caution">
    <text evidence="2">The sequence shown here is derived from an EMBL/GenBank/DDBJ whole genome shotgun (WGS) entry which is preliminary data.</text>
</comment>
<dbReference type="InterPro" id="IPR002397">
    <property type="entry name" value="Cyt_P450_B"/>
</dbReference>
<dbReference type="PANTHER" id="PTHR46696:SF1">
    <property type="entry name" value="CYTOCHROME P450 YJIB-RELATED"/>
    <property type="match status" value="1"/>
</dbReference>
<keyword evidence="3" id="KW-1185">Reference proteome</keyword>
<dbReference type="PRINTS" id="PR00359">
    <property type="entry name" value="BP450"/>
</dbReference>
<proteinExistence type="inferred from homology"/>
<dbReference type="InterPro" id="IPR001128">
    <property type="entry name" value="Cyt_P450"/>
</dbReference>
<dbReference type="RefSeq" id="WP_344416936.1">
    <property type="nucleotide sequence ID" value="NZ_BAAANN010000008.1"/>
</dbReference>
<dbReference type="Pfam" id="PF00067">
    <property type="entry name" value="p450"/>
    <property type="match status" value="1"/>
</dbReference>
<dbReference type="PANTHER" id="PTHR46696">
    <property type="entry name" value="P450, PUTATIVE (EUROFUNG)-RELATED"/>
    <property type="match status" value="1"/>
</dbReference>